<dbReference type="RefSeq" id="WP_176955434.1">
    <property type="nucleotide sequence ID" value="NZ_FNCN01000011.1"/>
</dbReference>
<evidence type="ECO:0000256" key="2">
    <source>
        <dbReference type="ARBA" id="ARBA00022692"/>
    </source>
</evidence>
<dbReference type="Gene3D" id="3.40.50.300">
    <property type="entry name" value="P-loop containing nucleotide triphosphate hydrolases"/>
    <property type="match status" value="1"/>
</dbReference>
<comment type="subcellular location">
    <subcellularLocation>
        <location evidence="1">Cell membrane</location>
        <topology evidence="1">Multi-pass membrane protein</topology>
    </subcellularLocation>
</comment>
<protein>
    <submittedName>
        <fullName evidence="10">ATP-binding cassette, subfamily B</fullName>
    </submittedName>
</protein>
<evidence type="ECO:0000313" key="10">
    <source>
        <dbReference type="EMBL" id="SDH10914.1"/>
    </source>
</evidence>
<feature type="transmembrane region" description="Helical" evidence="7">
    <location>
        <begin position="140"/>
        <end position="165"/>
    </location>
</feature>
<reference evidence="10 11" key="1">
    <citation type="submission" date="2016-10" db="EMBL/GenBank/DDBJ databases">
        <authorList>
            <person name="de Groot N.N."/>
        </authorList>
    </citation>
    <scope>NUCLEOTIDE SEQUENCE [LARGE SCALE GENOMIC DNA]</scope>
    <source>
        <strain evidence="10 11">CPCC 201354</strain>
    </source>
</reference>
<evidence type="ECO:0000313" key="11">
    <source>
        <dbReference type="Proteomes" id="UP000198923"/>
    </source>
</evidence>
<dbReference type="GO" id="GO:0016887">
    <property type="term" value="F:ATP hydrolysis activity"/>
    <property type="evidence" value="ECO:0007669"/>
    <property type="project" value="InterPro"/>
</dbReference>
<organism evidence="10 11">
    <name type="scientific">Sinosporangium album</name>
    <dbReference type="NCBI Taxonomy" id="504805"/>
    <lineage>
        <taxon>Bacteria</taxon>
        <taxon>Bacillati</taxon>
        <taxon>Actinomycetota</taxon>
        <taxon>Actinomycetes</taxon>
        <taxon>Streptosporangiales</taxon>
        <taxon>Streptosporangiaceae</taxon>
        <taxon>Sinosporangium</taxon>
    </lineage>
</organism>
<keyword evidence="2 7" id="KW-0812">Transmembrane</keyword>
<dbReference type="PROSITE" id="PS50893">
    <property type="entry name" value="ABC_TRANSPORTER_2"/>
    <property type="match status" value="1"/>
</dbReference>
<evidence type="ECO:0000256" key="3">
    <source>
        <dbReference type="ARBA" id="ARBA00022741"/>
    </source>
</evidence>
<accession>A0A1G7ZQD4</accession>
<keyword evidence="4 10" id="KW-0067">ATP-binding</keyword>
<dbReference type="AlphaFoldDB" id="A0A1G7ZQD4"/>
<dbReference type="SUPFAM" id="SSF90123">
    <property type="entry name" value="ABC transporter transmembrane region"/>
    <property type="match status" value="1"/>
</dbReference>
<dbReference type="InterPro" id="IPR003439">
    <property type="entry name" value="ABC_transporter-like_ATP-bd"/>
</dbReference>
<feature type="transmembrane region" description="Helical" evidence="7">
    <location>
        <begin position="70"/>
        <end position="87"/>
    </location>
</feature>
<dbReference type="PANTHER" id="PTHR43394">
    <property type="entry name" value="ATP-DEPENDENT PERMEASE MDL1, MITOCHONDRIAL"/>
    <property type="match status" value="1"/>
</dbReference>
<dbReference type="STRING" id="504805.SAMN05421505_111157"/>
<dbReference type="InterPro" id="IPR011527">
    <property type="entry name" value="ABC1_TM_dom"/>
</dbReference>
<proteinExistence type="predicted"/>
<keyword evidence="6 7" id="KW-0472">Membrane</keyword>
<dbReference type="SUPFAM" id="SSF52540">
    <property type="entry name" value="P-loop containing nucleoside triphosphate hydrolases"/>
    <property type="match status" value="1"/>
</dbReference>
<name>A0A1G7ZQD4_9ACTN</name>
<feature type="transmembrane region" description="Helical" evidence="7">
    <location>
        <begin position="33"/>
        <end position="50"/>
    </location>
</feature>
<dbReference type="PROSITE" id="PS50929">
    <property type="entry name" value="ABC_TM1F"/>
    <property type="match status" value="1"/>
</dbReference>
<evidence type="ECO:0000256" key="5">
    <source>
        <dbReference type="ARBA" id="ARBA00022989"/>
    </source>
</evidence>
<dbReference type="GO" id="GO:0015421">
    <property type="term" value="F:ABC-type oligopeptide transporter activity"/>
    <property type="evidence" value="ECO:0007669"/>
    <property type="project" value="TreeGrafter"/>
</dbReference>
<dbReference type="Proteomes" id="UP000198923">
    <property type="component" value="Unassembled WGS sequence"/>
</dbReference>
<dbReference type="PROSITE" id="PS00211">
    <property type="entry name" value="ABC_TRANSPORTER_1"/>
    <property type="match status" value="1"/>
</dbReference>
<gene>
    <name evidence="10" type="ORF">SAMN05421505_111157</name>
</gene>
<feature type="domain" description="ABC transporter" evidence="8">
    <location>
        <begin position="347"/>
        <end position="573"/>
    </location>
</feature>
<keyword evidence="3" id="KW-0547">Nucleotide-binding</keyword>
<evidence type="ECO:0000256" key="1">
    <source>
        <dbReference type="ARBA" id="ARBA00004651"/>
    </source>
</evidence>
<dbReference type="InterPro" id="IPR017871">
    <property type="entry name" value="ABC_transporter-like_CS"/>
</dbReference>
<feature type="domain" description="ABC transmembrane type-1" evidence="9">
    <location>
        <begin position="34"/>
        <end position="315"/>
    </location>
</feature>
<dbReference type="InterPro" id="IPR027417">
    <property type="entry name" value="P-loop_NTPase"/>
</dbReference>
<evidence type="ECO:0000256" key="6">
    <source>
        <dbReference type="ARBA" id="ARBA00023136"/>
    </source>
</evidence>
<feature type="transmembrane region" description="Helical" evidence="7">
    <location>
        <begin position="286"/>
        <end position="308"/>
    </location>
</feature>
<dbReference type="GO" id="GO:0005886">
    <property type="term" value="C:plasma membrane"/>
    <property type="evidence" value="ECO:0007669"/>
    <property type="project" value="UniProtKB-SubCell"/>
</dbReference>
<dbReference type="InterPro" id="IPR039421">
    <property type="entry name" value="Type_1_exporter"/>
</dbReference>
<feature type="transmembrane region" description="Helical" evidence="7">
    <location>
        <begin position="171"/>
        <end position="190"/>
    </location>
</feature>
<evidence type="ECO:0000256" key="7">
    <source>
        <dbReference type="SAM" id="Phobius"/>
    </source>
</evidence>
<dbReference type="GO" id="GO:0005524">
    <property type="term" value="F:ATP binding"/>
    <property type="evidence" value="ECO:0007669"/>
    <property type="project" value="UniProtKB-KW"/>
</dbReference>
<dbReference type="SMART" id="SM00382">
    <property type="entry name" value="AAA"/>
    <property type="match status" value="1"/>
</dbReference>
<dbReference type="InterPro" id="IPR036640">
    <property type="entry name" value="ABC1_TM_sf"/>
</dbReference>
<dbReference type="PANTHER" id="PTHR43394:SF1">
    <property type="entry name" value="ATP-BINDING CASSETTE SUB-FAMILY B MEMBER 10, MITOCHONDRIAL"/>
    <property type="match status" value="1"/>
</dbReference>
<evidence type="ECO:0000259" key="9">
    <source>
        <dbReference type="PROSITE" id="PS50929"/>
    </source>
</evidence>
<dbReference type="Gene3D" id="1.20.1560.10">
    <property type="entry name" value="ABC transporter type 1, transmembrane domain"/>
    <property type="match status" value="1"/>
</dbReference>
<keyword evidence="11" id="KW-1185">Reference proteome</keyword>
<sequence length="575" mass="59121">MPKAADTARRGPGPRRAAHALLRWCLRAERRDTLAAIGLAALWQLALVSIPWSVQRALDDGVAAADRGALLTWSAVVAATGLFAWLAQRLGQHLNYLAGARVVARLRARLSAHLLSLDTRAIGAYGRGDLHARNTHDIDLVWMWVSGTVDLPQLLIGIAGVVVAVAVLDPLLSVLCLAAVAAITALNAVFGRLLGARSAELAAAHSARADTVDELVTGGATVRGLGGESALVEAHHARSAAVAAKALAVGGVGANWSALSSFTPLAAIAAGLALGAPAVLDGTMSIGGLTAFVTWMLMLTATSTTLSVRLSQRAQAAEAATRIAEVLSTPAAVTEHPRPAPVAHGPLHCRDVVVEHGARRVLGPLGLTVPPGETVLLTGPVAAGKSTLLRLLVRLDDPASGTVTYGGADLTTLRLDDLRRRIALVPQRPLLVSGTVAENLTLGLPGGATADEMRAACRAAAVEEEIDALPSGFDTPVGEGGATFSGGQRRRLALARALLRRPDVLLLDDVTSAVDTPTEERMLAGIRAWSPGATVIVVGDRPAVRRFADRVVEIGPASAGPASAGLLAATGDAHG</sequence>
<evidence type="ECO:0000259" key="8">
    <source>
        <dbReference type="PROSITE" id="PS50893"/>
    </source>
</evidence>
<dbReference type="InterPro" id="IPR003593">
    <property type="entry name" value="AAA+_ATPase"/>
</dbReference>
<dbReference type="Pfam" id="PF00664">
    <property type="entry name" value="ABC_membrane"/>
    <property type="match status" value="1"/>
</dbReference>
<keyword evidence="5 7" id="KW-1133">Transmembrane helix</keyword>
<dbReference type="Pfam" id="PF00005">
    <property type="entry name" value="ABC_tran"/>
    <property type="match status" value="1"/>
</dbReference>
<dbReference type="EMBL" id="FNCN01000011">
    <property type="protein sequence ID" value="SDH10914.1"/>
    <property type="molecule type" value="Genomic_DNA"/>
</dbReference>
<evidence type="ECO:0000256" key="4">
    <source>
        <dbReference type="ARBA" id="ARBA00022840"/>
    </source>
</evidence>
<feature type="transmembrane region" description="Helical" evidence="7">
    <location>
        <begin position="262"/>
        <end position="280"/>
    </location>
</feature>